<evidence type="ECO:0000313" key="3">
    <source>
        <dbReference type="EMBL" id="KDR71653.1"/>
    </source>
</evidence>
<protein>
    <submittedName>
        <fullName evidence="3">Uncharacterized protein</fullName>
    </submittedName>
</protein>
<gene>
    <name evidence="3" type="ORF">GALMADRAFT_143901</name>
</gene>
<dbReference type="OrthoDB" id="3131921at2759"/>
<feature type="transmembrane region" description="Helical" evidence="2">
    <location>
        <begin position="257"/>
        <end position="279"/>
    </location>
</feature>
<name>A0A067SY12_GALM3</name>
<keyword evidence="2" id="KW-0812">Transmembrane</keyword>
<reference evidence="4" key="1">
    <citation type="journal article" date="2014" name="Proc. Natl. Acad. Sci. U.S.A.">
        <title>Extensive sampling of basidiomycete genomes demonstrates inadequacy of the white-rot/brown-rot paradigm for wood decay fungi.</title>
        <authorList>
            <person name="Riley R."/>
            <person name="Salamov A.A."/>
            <person name="Brown D.W."/>
            <person name="Nagy L.G."/>
            <person name="Floudas D."/>
            <person name="Held B.W."/>
            <person name="Levasseur A."/>
            <person name="Lombard V."/>
            <person name="Morin E."/>
            <person name="Otillar R."/>
            <person name="Lindquist E.A."/>
            <person name="Sun H."/>
            <person name="LaButti K.M."/>
            <person name="Schmutz J."/>
            <person name="Jabbour D."/>
            <person name="Luo H."/>
            <person name="Baker S.E."/>
            <person name="Pisabarro A.G."/>
            <person name="Walton J.D."/>
            <person name="Blanchette R.A."/>
            <person name="Henrissat B."/>
            <person name="Martin F."/>
            <person name="Cullen D."/>
            <person name="Hibbett D.S."/>
            <person name="Grigoriev I.V."/>
        </authorList>
    </citation>
    <scope>NUCLEOTIDE SEQUENCE [LARGE SCALE GENOMIC DNA]</scope>
    <source>
        <strain evidence="4">CBS 339.88</strain>
    </source>
</reference>
<dbReference type="EMBL" id="KL142392">
    <property type="protein sequence ID" value="KDR71653.1"/>
    <property type="molecule type" value="Genomic_DNA"/>
</dbReference>
<organism evidence="3 4">
    <name type="scientific">Galerina marginata (strain CBS 339.88)</name>
    <dbReference type="NCBI Taxonomy" id="685588"/>
    <lineage>
        <taxon>Eukaryota</taxon>
        <taxon>Fungi</taxon>
        <taxon>Dikarya</taxon>
        <taxon>Basidiomycota</taxon>
        <taxon>Agaricomycotina</taxon>
        <taxon>Agaricomycetes</taxon>
        <taxon>Agaricomycetidae</taxon>
        <taxon>Agaricales</taxon>
        <taxon>Agaricineae</taxon>
        <taxon>Strophariaceae</taxon>
        <taxon>Galerina</taxon>
    </lineage>
</organism>
<feature type="region of interest" description="Disordered" evidence="1">
    <location>
        <begin position="309"/>
        <end position="329"/>
    </location>
</feature>
<sequence length="350" mass="38226">MRYITLSYSNIVDFKFLGASICCTLGTQLNAQVQHEIHISANGSLNTPISFDYLTYETSLAVPVADLLIFPNDSTLRNIEGWEVQRESVTSTGTGTDIELEVMVTTQPNANIIFDFYGVLFSNWEILIISYGFLLRSLILWFGFYNTTFSDSVVGRFTYSVDSAGAWNMGLEPLAVKTALNGSIEVVQVLLFQTFALPHGQHRLEVNYTSDGSQKCIPLTLTQLVVQNGTINPNSSAPTTTPTALAAQSARADGARLGIILGCCGAAVLALLILGIFFARRRVKRRQDRASSEVGPFILFEPFSYNPASAPVGTHQKGQRPSEVQQQGVVETAEVQVEAPPSYVAEQHDS</sequence>
<evidence type="ECO:0000313" key="4">
    <source>
        <dbReference type="Proteomes" id="UP000027222"/>
    </source>
</evidence>
<dbReference type="HOGENOM" id="CLU_729668_0_0_1"/>
<accession>A0A067SY12</accession>
<evidence type="ECO:0000256" key="1">
    <source>
        <dbReference type="SAM" id="MobiDB-lite"/>
    </source>
</evidence>
<dbReference type="AlphaFoldDB" id="A0A067SY12"/>
<dbReference type="Proteomes" id="UP000027222">
    <property type="component" value="Unassembled WGS sequence"/>
</dbReference>
<evidence type="ECO:0000256" key="2">
    <source>
        <dbReference type="SAM" id="Phobius"/>
    </source>
</evidence>
<proteinExistence type="predicted"/>
<keyword evidence="2" id="KW-1133">Transmembrane helix</keyword>
<keyword evidence="4" id="KW-1185">Reference proteome</keyword>
<keyword evidence="2" id="KW-0472">Membrane</keyword>